<dbReference type="PANTHER" id="PTHR10617:SF107">
    <property type="entry name" value="ELECTRON TRANSFER FLAVOPROTEIN-UBIQUINONE OXIDOREDUCTASE, MITOCHONDRIAL"/>
    <property type="match status" value="1"/>
</dbReference>
<gene>
    <name evidence="7" type="ORF">CQW23_35333</name>
</gene>
<protein>
    <recommendedName>
        <fullName evidence="5">Electron transfer flavoprotein-ubiquinone oxidoreductase</fullName>
        <shortName evidence="5">ETF-QO</shortName>
        <ecNumber evidence="5">1.5.5.1</ecNumber>
    </recommendedName>
</protein>
<keyword evidence="5" id="KW-0411">Iron-sulfur</keyword>
<comment type="function">
    <text evidence="5">Accepts electrons from ETF and reduces ubiquinone.</text>
</comment>
<dbReference type="SUPFAM" id="SSF54373">
    <property type="entry name" value="FAD-linked reductases, C-terminal domain"/>
    <property type="match status" value="1"/>
</dbReference>
<evidence type="ECO:0000259" key="6">
    <source>
        <dbReference type="Pfam" id="PF21162"/>
    </source>
</evidence>
<evidence type="ECO:0000256" key="5">
    <source>
        <dbReference type="RuleBase" id="RU366068"/>
    </source>
</evidence>
<keyword evidence="5" id="KW-0813">Transport</keyword>
<keyword evidence="5" id="KW-0830">Ubiquinone</keyword>
<organism evidence="7 8">
    <name type="scientific">Capsicum baccatum</name>
    <name type="common">Peruvian pepper</name>
    <dbReference type="NCBI Taxonomy" id="33114"/>
    <lineage>
        <taxon>Eukaryota</taxon>
        <taxon>Viridiplantae</taxon>
        <taxon>Streptophyta</taxon>
        <taxon>Embryophyta</taxon>
        <taxon>Tracheophyta</taxon>
        <taxon>Spermatophyta</taxon>
        <taxon>Magnoliopsida</taxon>
        <taxon>eudicotyledons</taxon>
        <taxon>Gunneridae</taxon>
        <taxon>Pentapetalae</taxon>
        <taxon>asterids</taxon>
        <taxon>lamiids</taxon>
        <taxon>Solanales</taxon>
        <taxon>Solanaceae</taxon>
        <taxon>Solanoideae</taxon>
        <taxon>Capsiceae</taxon>
        <taxon>Capsicum</taxon>
    </lineage>
</organism>
<keyword evidence="5" id="KW-0249">Electron transport</keyword>
<keyword evidence="5" id="KW-0479">Metal-binding</keyword>
<comment type="catalytic activity">
    <reaction evidence="5">
        <text>a ubiquinone + reduced [electron-transfer flavoprotein] = a ubiquinol + oxidized [electron-transfer flavoprotein] + H(+)</text>
        <dbReference type="Rhea" id="RHEA:24052"/>
        <dbReference type="Rhea" id="RHEA-COMP:9565"/>
        <dbReference type="Rhea" id="RHEA-COMP:9566"/>
        <dbReference type="Rhea" id="RHEA-COMP:10685"/>
        <dbReference type="Rhea" id="RHEA-COMP:10686"/>
        <dbReference type="ChEBI" id="CHEBI:15378"/>
        <dbReference type="ChEBI" id="CHEBI:16389"/>
        <dbReference type="ChEBI" id="CHEBI:17976"/>
        <dbReference type="ChEBI" id="CHEBI:57692"/>
        <dbReference type="ChEBI" id="CHEBI:58307"/>
        <dbReference type="EC" id="1.5.5.1"/>
    </reaction>
</comment>
<dbReference type="GO" id="GO:0046872">
    <property type="term" value="F:metal ion binding"/>
    <property type="evidence" value="ECO:0007669"/>
    <property type="project" value="UniProtKB-KW"/>
</dbReference>
<evidence type="ECO:0000313" key="8">
    <source>
        <dbReference type="Proteomes" id="UP000224567"/>
    </source>
</evidence>
<dbReference type="GO" id="GO:0005743">
    <property type="term" value="C:mitochondrial inner membrane"/>
    <property type="evidence" value="ECO:0007669"/>
    <property type="project" value="TreeGrafter"/>
</dbReference>
<dbReference type="PANTHER" id="PTHR10617">
    <property type="entry name" value="ELECTRON TRANSFER FLAVOPROTEIN-UBIQUINONE OXIDOREDUCTASE"/>
    <property type="match status" value="1"/>
</dbReference>
<comment type="caution">
    <text evidence="7">The sequence shown here is derived from an EMBL/GenBank/DDBJ whole genome shotgun (WGS) entry which is preliminary data.</text>
</comment>
<sequence>MGEYRSTQADFGETLVNLLDWRWEMEKKIKFWTDLWVGDACFPYFLFNCSSKKDGSIAEFHSNARWQPRFWRNLNGWEIEDLCQLLQQFGSVHIDQNKVWEIDADKHQPGSVLHTLGWPLDQKTYGGSFLYHMKDRQVAVGLVVALNYQNPFLNPYEEYQTLKRHPAIRPLLEGGTVLQYGARTLNEGGFQSIPYPVFPGGAIIGCSAGFLNVPKIKGTHTAMKSVSWDSIFRGSHILHFGVSLRKLKDLTSFKKMESGERNSFSRIHEEREHVFESSTSLASTGARREMPEIGHQKDTQSPEDIKTGLLRLGAQVMVWKCHF</sequence>
<feature type="domain" description="ETF-QO/FixC ubiquinone-binding" evidence="6">
    <location>
        <begin position="98"/>
        <end position="185"/>
    </location>
</feature>
<keyword evidence="3 5" id="KW-0274">FAD</keyword>
<name>A0A2G2UWA5_CAPBA</name>
<dbReference type="EMBL" id="MLFT02003466">
    <property type="protein sequence ID" value="PHT25016.1"/>
    <property type="molecule type" value="Genomic_DNA"/>
</dbReference>
<dbReference type="GO" id="GO:0004174">
    <property type="term" value="F:electron-transferring-flavoprotein dehydrogenase activity"/>
    <property type="evidence" value="ECO:0007669"/>
    <property type="project" value="UniProtKB-UniRule"/>
</dbReference>
<dbReference type="InterPro" id="IPR049398">
    <property type="entry name" value="ETF-QO/FixC_UQ-bd"/>
</dbReference>
<evidence type="ECO:0000256" key="4">
    <source>
        <dbReference type="ARBA" id="ARBA00023002"/>
    </source>
</evidence>
<keyword evidence="2 5" id="KW-0285">Flavoprotein</keyword>
<proteinExistence type="predicted"/>
<comment type="cofactor">
    <cofactor evidence="5">
        <name>[4Fe-4S] cluster</name>
        <dbReference type="ChEBI" id="CHEBI:49883"/>
    </cofactor>
    <text evidence="5">Binds 1 [4Fe-4S] cluster.</text>
</comment>
<evidence type="ECO:0000256" key="1">
    <source>
        <dbReference type="ARBA" id="ARBA00001974"/>
    </source>
</evidence>
<accession>A0A2G2UWA5</accession>
<dbReference type="Proteomes" id="UP000224567">
    <property type="component" value="Unassembled WGS sequence"/>
</dbReference>
<evidence type="ECO:0000256" key="3">
    <source>
        <dbReference type="ARBA" id="ARBA00022827"/>
    </source>
</evidence>
<dbReference type="EC" id="1.5.5.1" evidence="5"/>
<evidence type="ECO:0000256" key="2">
    <source>
        <dbReference type="ARBA" id="ARBA00022630"/>
    </source>
</evidence>
<dbReference type="Gene3D" id="3.30.9.90">
    <property type="match status" value="1"/>
</dbReference>
<dbReference type="GO" id="GO:0051539">
    <property type="term" value="F:4 iron, 4 sulfur cluster binding"/>
    <property type="evidence" value="ECO:0007669"/>
    <property type="project" value="UniProtKB-UniRule"/>
</dbReference>
<keyword evidence="4 5" id="KW-0560">Oxidoreductase</keyword>
<keyword evidence="8" id="KW-1185">Reference proteome</keyword>
<evidence type="ECO:0000313" key="7">
    <source>
        <dbReference type="EMBL" id="PHT25016.1"/>
    </source>
</evidence>
<dbReference type="OrthoDB" id="437331at2759"/>
<comment type="cofactor">
    <cofactor evidence="1 5">
        <name>FAD</name>
        <dbReference type="ChEBI" id="CHEBI:57692"/>
    </cofactor>
</comment>
<dbReference type="Pfam" id="PF21162">
    <property type="entry name" value="ETFQO_UQ-bd"/>
    <property type="match status" value="1"/>
</dbReference>
<keyword evidence="5" id="KW-0408">Iron</keyword>
<dbReference type="InterPro" id="IPR040156">
    <property type="entry name" value="ETF-QO"/>
</dbReference>
<reference evidence="7 8" key="1">
    <citation type="journal article" date="2017" name="Genome Biol.">
        <title>New reference genome sequences of hot pepper reveal the massive evolution of plant disease-resistance genes by retroduplication.</title>
        <authorList>
            <person name="Kim S."/>
            <person name="Park J."/>
            <person name="Yeom S.I."/>
            <person name="Kim Y.M."/>
            <person name="Seo E."/>
            <person name="Kim K.T."/>
            <person name="Kim M.S."/>
            <person name="Lee J.M."/>
            <person name="Cheong K."/>
            <person name="Shin H.S."/>
            <person name="Kim S.B."/>
            <person name="Han K."/>
            <person name="Lee J."/>
            <person name="Park M."/>
            <person name="Lee H.A."/>
            <person name="Lee H.Y."/>
            <person name="Lee Y."/>
            <person name="Oh S."/>
            <person name="Lee J.H."/>
            <person name="Choi E."/>
            <person name="Choi E."/>
            <person name="Lee S.E."/>
            <person name="Jeon J."/>
            <person name="Kim H."/>
            <person name="Choi G."/>
            <person name="Song H."/>
            <person name="Lee J."/>
            <person name="Lee S.C."/>
            <person name="Kwon J.K."/>
            <person name="Lee H.Y."/>
            <person name="Koo N."/>
            <person name="Hong Y."/>
            <person name="Kim R.W."/>
            <person name="Kang W.H."/>
            <person name="Huh J.H."/>
            <person name="Kang B.C."/>
            <person name="Yang T.J."/>
            <person name="Lee Y.H."/>
            <person name="Bennetzen J.L."/>
            <person name="Choi D."/>
        </authorList>
    </citation>
    <scope>NUCLEOTIDE SEQUENCE [LARGE SCALE GENOMIC DNA]</scope>
    <source>
        <strain evidence="8">cv. PBC81</strain>
    </source>
</reference>
<dbReference type="STRING" id="33114.A0A2G2UWA5"/>
<reference evidence="8" key="2">
    <citation type="journal article" date="2017" name="J. Anim. Genet.">
        <title>Multiple reference genome sequences of hot pepper reveal the massive evolution of plant disease resistance genes by retroduplication.</title>
        <authorList>
            <person name="Kim S."/>
            <person name="Park J."/>
            <person name="Yeom S.-I."/>
            <person name="Kim Y.-M."/>
            <person name="Seo E."/>
            <person name="Kim K.-T."/>
            <person name="Kim M.-S."/>
            <person name="Lee J.M."/>
            <person name="Cheong K."/>
            <person name="Shin H.-S."/>
            <person name="Kim S.-B."/>
            <person name="Han K."/>
            <person name="Lee J."/>
            <person name="Park M."/>
            <person name="Lee H.-A."/>
            <person name="Lee H.-Y."/>
            <person name="Lee Y."/>
            <person name="Oh S."/>
            <person name="Lee J.H."/>
            <person name="Choi E."/>
            <person name="Choi E."/>
            <person name="Lee S.E."/>
            <person name="Jeon J."/>
            <person name="Kim H."/>
            <person name="Choi G."/>
            <person name="Song H."/>
            <person name="Lee J."/>
            <person name="Lee S.-C."/>
            <person name="Kwon J.-K."/>
            <person name="Lee H.-Y."/>
            <person name="Koo N."/>
            <person name="Hong Y."/>
            <person name="Kim R.W."/>
            <person name="Kang W.-H."/>
            <person name="Huh J.H."/>
            <person name="Kang B.-C."/>
            <person name="Yang T.-J."/>
            <person name="Lee Y.-H."/>
            <person name="Bennetzen J.L."/>
            <person name="Choi D."/>
        </authorList>
    </citation>
    <scope>NUCLEOTIDE SEQUENCE [LARGE SCALE GENOMIC DNA]</scope>
    <source>
        <strain evidence="8">cv. PBC81</strain>
    </source>
</reference>
<dbReference type="AlphaFoldDB" id="A0A2G2UWA5"/>